<dbReference type="InterPro" id="IPR001279">
    <property type="entry name" value="Metallo-B-lactamas"/>
</dbReference>
<dbReference type="RefSeq" id="WP_073631343.1">
    <property type="nucleotide sequence ID" value="NZ_FRXO01000009.1"/>
</dbReference>
<reference evidence="7 8" key="1">
    <citation type="submission" date="2016-12" db="EMBL/GenBank/DDBJ databases">
        <authorList>
            <person name="Song W.-J."/>
            <person name="Kurnit D.M."/>
        </authorList>
    </citation>
    <scope>NUCLEOTIDE SEQUENCE [LARGE SCALE GENOMIC DNA]</scope>
    <source>
        <strain evidence="7 8">DSM 19599</strain>
    </source>
</reference>
<feature type="domain" description="Metallo-beta-lactamase" evidence="6">
    <location>
        <begin position="34"/>
        <end position="262"/>
    </location>
</feature>
<keyword evidence="4" id="KW-0378">Hydrolase</keyword>
<comment type="cofactor">
    <cofactor evidence="1">
        <name>Zn(2+)</name>
        <dbReference type="ChEBI" id="CHEBI:29105"/>
    </cofactor>
</comment>
<dbReference type="CDD" id="cd07729">
    <property type="entry name" value="AHL_lactonase_MBL-fold"/>
    <property type="match status" value="1"/>
</dbReference>
<keyword evidence="3" id="KW-0479">Metal-binding</keyword>
<name>A0A1M7ZQ86_9HYPH</name>
<dbReference type="PANTHER" id="PTHR42978:SF2">
    <property type="entry name" value="102 KBASES UNSTABLE REGION: FROM 1 TO 119443"/>
    <property type="match status" value="1"/>
</dbReference>
<evidence type="ECO:0000259" key="6">
    <source>
        <dbReference type="SMART" id="SM00849"/>
    </source>
</evidence>
<proteinExistence type="inferred from homology"/>
<accession>A0A1M7ZQ86</accession>
<evidence type="ECO:0000313" key="8">
    <source>
        <dbReference type="Proteomes" id="UP000186406"/>
    </source>
</evidence>
<keyword evidence="8" id="KW-1185">Reference proteome</keyword>
<dbReference type="InterPro" id="IPR051013">
    <property type="entry name" value="MBL_superfamily_lactonases"/>
</dbReference>
<dbReference type="AlphaFoldDB" id="A0A1M7ZQ86"/>
<evidence type="ECO:0000256" key="3">
    <source>
        <dbReference type="ARBA" id="ARBA00022723"/>
    </source>
</evidence>
<dbReference type="InterPro" id="IPR036866">
    <property type="entry name" value="RibonucZ/Hydroxyglut_hydro"/>
</dbReference>
<dbReference type="Gene3D" id="3.60.15.10">
    <property type="entry name" value="Ribonuclease Z/Hydroxyacylglutathione hydrolase-like"/>
    <property type="match status" value="1"/>
</dbReference>
<organism evidence="7 8">
    <name type="scientific">Pseudoxanthobacter soli DSM 19599</name>
    <dbReference type="NCBI Taxonomy" id="1123029"/>
    <lineage>
        <taxon>Bacteria</taxon>
        <taxon>Pseudomonadati</taxon>
        <taxon>Pseudomonadota</taxon>
        <taxon>Alphaproteobacteria</taxon>
        <taxon>Hyphomicrobiales</taxon>
        <taxon>Segnochrobactraceae</taxon>
        <taxon>Pseudoxanthobacter</taxon>
    </lineage>
</organism>
<dbReference type="SMART" id="SM00849">
    <property type="entry name" value="Lactamase_B"/>
    <property type="match status" value="1"/>
</dbReference>
<evidence type="ECO:0000256" key="5">
    <source>
        <dbReference type="ARBA" id="ARBA00022833"/>
    </source>
</evidence>
<gene>
    <name evidence="7" type="ORF">SAMN02745172_03644</name>
</gene>
<evidence type="ECO:0000313" key="7">
    <source>
        <dbReference type="EMBL" id="SHO66982.1"/>
    </source>
</evidence>
<dbReference type="GO" id="GO:0016787">
    <property type="term" value="F:hydrolase activity"/>
    <property type="evidence" value="ECO:0007669"/>
    <property type="project" value="UniProtKB-KW"/>
</dbReference>
<sequence length="296" mass="33198">MSDYSIWVCEYSFVKNYHKSGVLYGAHNQGFVKLPYCYVVIKGRDHVAMVDVGYNDKDYGKVLGDRFGVENWRNPTTVLAEIGVKPEDVDTCFITHAHFDHFGNVEDFPNAKFYIQEREIAKWVWAMSLPDRMRWMMVAVDPGDIVRGADLARQKRLVTVNGALADVLPGIDLHAADDSHTWGSMWVTVRNDGQAQSQDTWVLAGDLVYVFDNIHGPGAAVDEKEVYTPVGLAVGSQTNLVLATEAMMKQVGYDSHRVIPVHEERLRDTFPSRITREGLRITEICLADGETSKVSG</sequence>
<dbReference type="Pfam" id="PF00753">
    <property type="entry name" value="Lactamase_B"/>
    <property type="match status" value="1"/>
</dbReference>
<protein>
    <submittedName>
        <fullName evidence="7">Metallo-beta-lactamase superfamily protein</fullName>
    </submittedName>
</protein>
<evidence type="ECO:0000256" key="4">
    <source>
        <dbReference type="ARBA" id="ARBA00022801"/>
    </source>
</evidence>
<dbReference type="SUPFAM" id="SSF56281">
    <property type="entry name" value="Metallo-hydrolase/oxidoreductase"/>
    <property type="match status" value="1"/>
</dbReference>
<evidence type="ECO:0000256" key="1">
    <source>
        <dbReference type="ARBA" id="ARBA00001947"/>
    </source>
</evidence>
<evidence type="ECO:0000256" key="2">
    <source>
        <dbReference type="ARBA" id="ARBA00007749"/>
    </source>
</evidence>
<comment type="similarity">
    <text evidence="2">Belongs to the metallo-beta-lactamase superfamily.</text>
</comment>
<dbReference type="OrthoDB" id="9773738at2"/>
<keyword evidence="5" id="KW-0862">Zinc</keyword>
<dbReference type="STRING" id="1123029.SAMN02745172_03644"/>
<dbReference type="EMBL" id="FRXO01000009">
    <property type="protein sequence ID" value="SHO66982.1"/>
    <property type="molecule type" value="Genomic_DNA"/>
</dbReference>
<dbReference type="GO" id="GO:0046872">
    <property type="term" value="F:metal ion binding"/>
    <property type="evidence" value="ECO:0007669"/>
    <property type="project" value="UniProtKB-KW"/>
</dbReference>
<dbReference type="PANTHER" id="PTHR42978">
    <property type="entry name" value="QUORUM-QUENCHING LACTONASE YTNP-RELATED-RELATED"/>
    <property type="match status" value="1"/>
</dbReference>
<dbReference type="Proteomes" id="UP000186406">
    <property type="component" value="Unassembled WGS sequence"/>
</dbReference>